<dbReference type="Gene3D" id="3.40.190.120">
    <property type="entry name" value="Osmoprotection protein (prox), domain 2"/>
    <property type="match status" value="1"/>
</dbReference>
<evidence type="ECO:0000313" key="4">
    <source>
        <dbReference type="Proteomes" id="UP000572680"/>
    </source>
</evidence>
<feature type="signal peptide" evidence="1">
    <location>
        <begin position="1"/>
        <end position="19"/>
    </location>
</feature>
<name>A0A7W3LJB0_ACTNM</name>
<reference evidence="3 4" key="1">
    <citation type="submission" date="2020-08" db="EMBL/GenBank/DDBJ databases">
        <title>Genomic Encyclopedia of Type Strains, Phase IV (KMG-IV): sequencing the most valuable type-strain genomes for metagenomic binning, comparative biology and taxonomic classification.</title>
        <authorList>
            <person name="Goeker M."/>
        </authorList>
    </citation>
    <scope>NUCLEOTIDE SEQUENCE [LARGE SCALE GENOMIC DNA]</scope>
    <source>
        <strain evidence="3 4">DSM 44197</strain>
    </source>
</reference>
<dbReference type="Gene3D" id="3.40.190.10">
    <property type="entry name" value="Periplasmic binding protein-like II"/>
    <property type="match status" value="1"/>
</dbReference>
<organism evidence="3 4">
    <name type="scientific">Actinomadura namibiensis</name>
    <dbReference type="NCBI Taxonomy" id="182080"/>
    <lineage>
        <taxon>Bacteria</taxon>
        <taxon>Bacillati</taxon>
        <taxon>Actinomycetota</taxon>
        <taxon>Actinomycetes</taxon>
        <taxon>Streptosporangiales</taxon>
        <taxon>Thermomonosporaceae</taxon>
        <taxon>Actinomadura</taxon>
    </lineage>
</organism>
<comment type="caution">
    <text evidence="3">The sequence shown here is derived from an EMBL/GenBank/DDBJ whole genome shotgun (WGS) entry which is preliminary data.</text>
</comment>
<dbReference type="AlphaFoldDB" id="A0A7W3LJB0"/>
<feature type="domain" description="ABC-type glycine betaine transport system substrate-binding" evidence="2">
    <location>
        <begin position="44"/>
        <end position="302"/>
    </location>
</feature>
<sequence length="306" mass="31896">MIRKIRGAAVLLAGALALAACGGGDGGDPLKKGTEGGGGGGAALVIGTANFPESAALGEVYAQALAAKGVKAETKMAGTREAFYKAISGGQLAIVPEYNGNLLLHVDPKAAQTATDQVNTALKTKLPAELEILDSAKAEDKDAVVVTKATADKHKLKTIADLKPVAKDLVFGGPPEFKTRVSGLVGIKDKYGVEFKEFKALDVAGPITVARLKQDQVQAANLFTTDAAITRNGFVALEDPQSVFPAQNVTPLVYKSKVDAKAREVLNAVSAKLTTQDLLDMNTKMSVDKADPKQVAEEWLKKSGLA</sequence>
<keyword evidence="4" id="KW-1185">Reference proteome</keyword>
<dbReference type="GO" id="GO:0022857">
    <property type="term" value="F:transmembrane transporter activity"/>
    <property type="evidence" value="ECO:0007669"/>
    <property type="project" value="InterPro"/>
</dbReference>
<feature type="chain" id="PRO_5031395296" evidence="1">
    <location>
        <begin position="20"/>
        <end position="306"/>
    </location>
</feature>
<dbReference type="InterPro" id="IPR007210">
    <property type="entry name" value="ABC_Gly_betaine_transp_sub-bd"/>
</dbReference>
<dbReference type="Proteomes" id="UP000572680">
    <property type="component" value="Unassembled WGS sequence"/>
</dbReference>
<evidence type="ECO:0000256" key="1">
    <source>
        <dbReference type="SAM" id="SignalP"/>
    </source>
</evidence>
<dbReference type="PROSITE" id="PS51257">
    <property type="entry name" value="PROKAR_LIPOPROTEIN"/>
    <property type="match status" value="1"/>
</dbReference>
<dbReference type="RefSeq" id="WP_182841628.1">
    <property type="nucleotide sequence ID" value="NZ_BAAALP010000008.1"/>
</dbReference>
<evidence type="ECO:0000313" key="3">
    <source>
        <dbReference type="EMBL" id="MBA8949125.1"/>
    </source>
</evidence>
<gene>
    <name evidence="3" type="ORF">HNR61_000723</name>
</gene>
<dbReference type="SUPFAM" id="SSF53850">
    <property type="entry name" value="Periplasmic binding protein-like II"/>
    <property type="match status" value="1"/>
</dbReference>
<dbReference type="Pfam" id="PF04069">
    <property type="entry name" value="OpuAC"/>
    <property type="match status" value="1"/>
</dbReference>
<dbReference type="EMBL" id="JACJIA010000001">
    <property type="protein sequence ID" value="MBA8949125.1"/>
    <property type="molecule type" value="Genomic_DNA"/>
</dbReference>
<keyword evidence="1" id="KW-0732">Signal</keyword>
<protein>
    <submittedName>
        <fullName evidence="3">Osmoprotectant transport system substrate-binding protein</fullName>
    </submittedName>
</protein>
<accession>A0A7W3LJB0</accession>
<dbReference type="CDD" id="cd13606">
    <property type="entry name" value="PBP2_ProX_like"/>
    <property type="match status" value="1"/>
</dbReference>
<dbReference type="GO" id="GO:0043190">
    <property type="term" value="C:ATP-binding cassette (ABC) transporter complex"/>
    <property type="evidence" value="ECO:0007669"/>
    <property type="project" value="InterPro"/>
</dbReference>
<evidence type="ECO:0000259" key="2">
    <source>
        <dbReference type="Pfam" id="PF04069"/>
    </source>
</evidence>
<proteinExistence type="predicted"/>